<comment type="caution">
    <text evidence="3">The sequence shown here is derived from an EMBL/GenBank/DDBJ whole genome shotgun (WGS) entry which is preliminary data.</text>
</comment>
<organism evidence="3 4">
    <name type="scientific">Yinghuangia aomiensis</name>
    <dbReference type="NCBI Taxonomy" id="676205"/>
    <lineage>
        <taxon>Bacteria</taxon>
        <taxon>Bacillati</taxon>
        <taxon>Actinomycetota</taxon>
        <taxon>Actinomycetes</taxon>
        <taxon>Kitasatosporales</taxon>
        <taxon>Streptomycetaceae</taxon>
        <taxon>Yinghuangia</taxon>
    </lineage>
</organism>
<reference evidence="4" key="1">
    <citation type="journal article" date="2019" name="Int. J. Syst. Evol. Microbiol.">
        <title>The Global Catalogue of Microorganisms (GCM) 10K type strain sequencing project: providing services to taxonomists for standard genome sequencing and annotation.</title>
        <authorList>
            <consortium name="The Broad Institute Genomics Platform"/>
            <consortium name="The Broad Institute Genome Sequencing Center for Infectious Disease"/>
            <person name="Wu L."/>
            <person name="Ma J."/>
        </authorList>
    </citation>
    <scope>NUCLEOTIDE SEQUENCE [LARGE SCALE GENOMIC DNA]</scope>
    <source>
        <strain evidence="4">JCM 17986</strain>
    </source>
</reference>
<name>A0ABP9HAQ7_9ACTN</name>
<keyword evidence="4" id="KW-1185">Reference proteome</keyword>
<dbReference type="RefSeq" id="WP_345676206.1">
    <property type="nucleotide sequence ID" value="NZ_BAABHS010000010.1"/>
</dbReference>
<evidence type="ECO:0000313" key="4">
    <source>
        <dbReference type="Proteomes" id="UP001500466"/>
    </source>
</evidence>
<sequence>MTIAGGLALIILGSILKYAITWDPTWVNLDVLGTILMAGGAVGLVAGIVATALRRRSRSGADVYEQRYYRDPPSP</sequence>
<gene>
    <name evidence="3" type="ORF">GCM10023205_32680</name>
</gene>
<dbReference type="Proteomes" id="UP001500466">
    <property type="component" value="Unassembled WGS sequence"/>
</dbReference>
<keyword evidence="2" id="KW-0472">Membrane</keyword>
<proteinExistence type="predicted"/>
<feature type="transmembrane region" description="Helical" evidence="2">
    <location>
        <begin position="31"/>
        <end position="53"/>
    </location>
</feature>
<evidence type="ECO:0000256" key="2">
    <source>
        <dbReference type="SAM" id="Phobius"/>
    </source>
</evidence>
<evidence type="ECO:0000313" key="3">
    <source>
        <dbReference type="EMBL" id="GAA4965749.1"/>
    </source>
</evidence>
<feature type="region of interest" description="Disordered" evidence="1">
    <location>
        <begin position="56"/>
        <end position="75"/>
    </location>
</feature>
<feature type="compositionally biased region" description="Basic and acidic residues" evidence="1">
    <location>
        <begin position="64"/>
        <end position="75"/>
    </location>
</feature>
<dbReference type="EMBL" id="BAABHS010000010">
    <property type="protein sequence ID" value="GAA4965749.1"/>
    <property type="molecule type" value="Genomic_DNA"/>
</dbReference>
<evidence type="ECO:0008006" key="5">
    <source>
        <dbReference type="Google" id="ProtNLM"/>
    </source>
</evidence>
<keyword evidence="2" id="KW-0812">Transmembrane</keyword>
<evidence type="ECO:0000256" key="1">
    <source>
        <dbReference type="SAM" id="MobiDB-lite"/>
    </source>
</evidence>
<protein>
    <recommendedName>
        <fullName evidence="5">Holin-X, holin superfamily III</fullName>
    </recommendedName>
</protein>
<keyword evidence="2" id="KW-1133">Transmembrane helix</keyword>
<accession>A0ABP9HAQ7</accession>